<dbReference type="PANTHER" id="PTHR43157">
    <property type="entry name" value="PHOSPHATIDYLINOSITOL-GLYCAN BIOSYNTHESIS CLASS F PROTEIN-RELATED"/>
    <property type="match status" value="1"/>
</dbReference>
<dbReference type="EMBL" id="MT109335">
    <property type="protein sequence ID" value="QJQ82459.1"/>
    <property type="molecule type" value="Genomic_DNA"/>
</dbReference>
<evidence type="ECO:0000256" key="1">
    <source>
        <dbReference type="ARBA" id="ARBA00023002"/>
    </source>
</evidence>
<accession>A0A6M4ELD4</accession>
<dbReference type="GO" id="GO:0016491">
    <property type="term" value="F:oxidoreductase activity"/>
    <property type="evidence" value="ECO:0007669"/>
    <property type="project" value="UniProtKB-KW"/>
</dbReference>
<sequence length="301" mass="32672">MSSKLESEAHFEGTALGVLSRQFTRPKPLPQNVDLTDHVAIVTGSNGGIGFEASRQLLRLGLSHLIMGVRSQTRGDAAAETLRREFPGSDISVWLLDHESYDSIRAFVGRCETLPRIDFAILNAAIAKQDFTTVSATGHETMMQVNYLATVLLTILLLPILKSKRKAGNKPPVLSLVGSDTAYTSQVDMKASSALKQIDDPEGFTQMAWYGKSKLLLTFFIITLANHVDANDVLINMVNPGLTRGTDIKRELPSVYGAILTMLYLVVGRSVAVAATTYVDAVVAHGLETHGCFLGDWGIKP</sequence>
<organism evidence="2">
    <name type="scientific">Biscogniauxia sp</name>
    <dbReference type="NCBI Taxonomy" id="1896107"/>
    <lineage>
        <taxon>Eukaryota</taxon>
        <taxon>Fungi</taxon>
        <taxon>Dikarya</taxon>
        <taxon>Ascomycota</taxon>
        <taxon>Pezizomycotina</taxon>
        <taxon>Sordariomycetes</taxon>
        <taxon>Xylariomycetidae</taxon>
        <taxon>Xylariales</taxon>
        <taxon>Xylariaceae</taxon>
        <taxon>Biscogniauxia</taxon>
    </lineage>
</organism>
<dbReference type="PANTHER" id="PTHR43157:SF35">
    <property type="entry name" value="DEHYDROGENASE_REDUCTASE FAMILY PROTEIN, PUTATIVE-RELATED"/>
    <property type="match status" value="1"/>
</dbReference>
<protein>
    <submittedName>
        <fullName evidence="2">BisE</fullName>
    </submittedName>
</protein>
<dbReference type="AlphaFoldDB" id="A0A6M4ELD4"/>
<dbReference type="PRINTS" id="PR00081">
    <property type="entry name" value="GDHRDH"/>
</dbReference>
<keyword evidence="1" id="KW-0560">Oxidoreductase</keyword>
<dbReference type="InterPro" id="IPR002347">
    <property type="entry name" value="SDR_fam"/>
</dbReference>
<proteinExistence type="predicted"/>
<gene>
    <name evidence="2" type="primary">bisE</name>
</gene>
<dbReference type="SUPFAM" id="SSF51735">
    <property type="entry name" value="NAD(P)-binding Rossmann-fold domains"/>
    <property type="match status" value="1"/>
</dbReference>
<dbReference type="Gene3D" id="3.40.50.720">
    <property type="entry name" value="NAD(P)-binding Rossmann-like Domain"/>
    <property type="match status" value="1"/>
</dbReference>
<evidence type="ECO:0000313" key="2">
    <source>
        <dbReference type="EMBL" id="QJQ82459.1"/>
    </source>
</evidence>
<name>A0A6M4ELD4_9PEZI</name>
<dbReference type="InterPro" id="IPR036291">
    <property type="entry name" value="NAD(P)-bd_dom_sf"/>
</dbReference>
<reference evidence="2" key="1">
    <citation type="journal article" date="2020" name="Angew. Chem. Int. Ed. Engl.">
        <title>Biosynthesis of biscognienyne B involving an unprecedented cytochrome P450-dependent alkynylation.</title>
        <authorList>
            <person name="Abe I."/>
            <person name="Lv J.M."/>
            <person name="Gao Y.H."/>
            <person name="Zhao H."/>
            <person name="Awakawa T."/>
            <person name="Liu L."/>
            <person name="Chen G.D."/>
            <person name="Yao X.S."/>
            <person name="Hu D."/>
            <person name="Gao H."/>
        </authorList>
    </citation>
    <scope>NUCLEOTIDE SEQUENCE</scope>
    <source>
        <strain evidence="2">71-10-1-1</strain>
    </source>
</reference>
<dbReference type="Pfam" id="PF00106">
    <property type="entry name" value="adh_short"/>
    <property type="match status" value="1"/>
</dbReference>